<evidence type="ECO:0000256" key="1">
    <source>
        <dbReference type="ARBA" id="ARBA00000642"/>
    </source>
</evidence>
<organism evidence="15 16">
    <name type="scientific">Riccia fluitans</name>
    <dbReference type="NCBI Taxonomy" id="41844"/>
    <lineage>
        <taxon>Eukaryota</taxon>
        <taxon>Viridiplantae</taxon>
        <taxon>Streptophyta</taxon>
        <taxon>Embryophyta</taxon>
        <taxon>Marchantiophyta</taxon>
        <taxon>Marchantiopsida</taxon>
        <taxon>Marchantiidae</taxon>
        <taxon>Marchantiales</taxon>
        <taxon>Ricciaceae</taxon>
        <taxon>Riccia</taxon>
    </lineage>
</organism>
<dbReference type="InterPro" id="IPR015911">
    <property type="entry name" value="Phosphoglycerate_kinase_CS"/>
</dbReference>
<keyword evidence="8" id="KW-0547">Nucleotide-binding</keyword>
<evidence type="ECO:0000256" key="8">
    <source>
        <dbReference type="ARBA" id="ARBA00022741"/>
    </source>
</evidence>
<dbReference type="Pfam" id="PF00162">
    <property type="entry name" value="PGK"/>
    <property type="match status" value="1"/>
</dbReference>
<evidence type="ECO:0000256" key="9">
    <source>
        <dbReference type="ARBA" id="ARBA00022777"/>
    </source>
</evidence>
<dbReference type="PRINTS" id="PR00477">
    <property type="entry name" value="PHGLYCKINASE"/>
</dbReference>
<keyword evidence="11" id="KW-0460">Magnesium</keyword>
<comment type="cofactor">
    <cofactor evidence="2">
        <name>Mg(2+)</name>
        <dbReference type="ChEBI" id="CHEBI:18420"/>
    </cofactor>
</comment>
<comment type="caution">
    <text evidence="15">The sequence shown here is derived from an EMBL/GenBank/DDBJ whole genome shotgun (WGS) entry which is preliminary data.</text>
</comment>
<evidence type="ECO:0000313" key="16">
    <source>
        <dbReference type="Proteomes" id="UP001605036"/>
    </source>
</evidence>
<evidence type="ECO:0000256" key="6">
    <source>
        <dbReference type="ARBA" id="ARBA00013061"/>
    </source>
</evidence>
<dbReference type="GO" id="GO:0004618">
    <property type="term" value="F:phosphoglycerate kinase activity"/>
    <property type="evidence" value="ECO:0007669"/>
    <property type="project" value="UniProtKB-EC"/>
</dbReference>
<evidence type="ECO:0000256" key="14">
    <source>
        <dbReference type="SAM" id="MobiDB-lite"/>
    </source>
</evidence>
<dbReference type="GO" id="GO:0005829">
    <property type="term" value="C:cytosol"/>
    <property type="evidence" value="ECO:0007669"/>
    <property type="project" value="UniProtKB-ARBA"/>
</dbReference>
<accession>A0ABD1XZ70</accession>
<proteinExistence type="inferred from homology"/>
<dbReference type="PANTHER" id="PTHR11406">
    <property type="entry name" value="PHOSPHOGLYCERATE KINASE"/>
    <property type="match status" value="1"/>
</dbReference>
<dbReference type="EC" id="2.7.2.3" evidence="6 12"/>
<comment type="subunit">
    <text evidence="5 13">Monomer.</text>
</comment>
<evidence type="ECO:0000256" key="13">
    <source>
        <dbReference type="RuleBase" id="RU000696"/>
    </source>
</evidence>
<comment type="pathway">
    <text evidence="3">Carbohydrate biosynthesis; Calvin cycle.</text>
</comment>
<dbReference type="Proteomes" id="UP001605036">
    <property type="component" value="Unassembled WGS sequence"/>
</dbReference>
<protein>
    <recommendedName>
        <fullName evidence="6 12">Phosphoglycerate kinase</fullName>
        <ecNumber evidence="6 12">2.7.2.3</ecNumber>
    </recommendedName>
</protein>
<keyword evidence="7 12" id="KW-0808">Transferase</keyword>
<dbReference type="CDD" id="cd00318">
    <property type="entry name" value="Phosphoglycerate_kinase"/>
    <property type="match status" value="1"/>
</dbReference>
<reference evidence="15 16" key="1">
    <citation type="submission" date="2024-09" db="EMBL/GenBank/DDBJ databases">
        <title>Chromosome-scale assembly of Riccia fluitans.</title>
        <authorList>
            <person name="Paukszto L."/>
            <person name="Sawicki J."/>
            <person name="Karawczyk K."/>
            <person name="Piernik-Szablinska J."/>
            <person name="Szczecinska M."/>
            <person name="Mazdziarz M."/>
        </authorList>
    </citation>
    <scope>NUCLEOTIDE SEQUENCE [LARGE SCALE GENOMIC DNA]</scope>
    <source>
        <strain evidence="15">Rf_01</strain>
        <tissue evidence="15">Aerial parts of the thallus</tissue>
    </source>
</reference>
<dbReference type="FunFam" id="3.40.50.1260:FF:000006">
    <property type="entry name" value="Phosphoglycerate kinase"/>
    <property type="match status" value="1"/>
</dbReference>
<evidence type="ECO:0000256" key="7">
    <source>
        <dbReference type="ARBA" id="ARBA00022679"/>
    </source>
</evidence>
<dbReference type="Gene3D" id="3.40.50.1260">
    <property type="entry name" value="Phosphoglycerate kinase, N-terminal domain"/>
    <property type="match status" value="2"/>
</dbReference>
<dbReference type="InterPro" id="IPR001576">
    <property type="entry name" value="Phosphoglycerate_kinase"/>
</dbReference>
<evidence type="ECO:0000256" key="2">
    <source>
        <dbReference type="ARBA" id="ARBA00001946"/>
    </source>
</evidence>
<evidence type="ECO:0000256" key="4">
    <source>
        <dbReference type="ARBA" id="ARBA00008982"/>
    </source>
</evidence>
<evidence type="ECO:0000256" key="3">
    <source>
        <dbReference type="ARBA" id="ARBA00005215"/>
    </source>
</evidence>
<evidence type="ECO:0000256" key="10">
    <source>
        <dbReference type="ARBA" id="ARBA00022840"/>
    </source>
</evidence>
<evidence type="ECO:0000256" key="12">
    <source>
        <dbReference type="RuleBase" id="RU000532"/>
    </source>
</evidence>
<sequence>MASAVQAIAVASVGSIISASRVAAAPELNVQSGLRTNGVRFSLRAVPFFGSTSSSRSARKQNLYTVYAEAQKTETLSPTALQGEGGKGDGESPASKASDRKVSIADVPKSEFEGKTVFIRADLNVPLNKEREITDDTRIRASVPTIEYLLAAGAKVVLASHLGRPKSGPEEKFSLKPVSVRLADLLKKEVKFAPDCIGPEVEALIGGLKNGEILLLENVRFYKEEEKNDLEFSKKLAKNIDYFVNDAFGTAHRAHSSTAGIADFVTKRFAGFLLQKELDYLAGAVQKPARPFVAIVGGSKVSSKITVIESLLDKSDKVILGGGMVFTFFKSQGYSVGSSLVEDDKLDLAVRLSALAKEKGVELILPEDILAADKFDPEANTQVSANTSIPDGWMGLDIGPKAIEQFKKALEGAKTVLWNGPMGVFEFEKFAAGTFAVAEEIAKLTGEGAITIIGGGDSVAAVEKAGLADKMSHVSTGGGASLELLEGKVLPGVAVLDDVEIVA</sequence>
<feature type="region of interest" description="Disordered" evidence="14">
    <location>
        <begin position="75"/>
        <end position="102"/>
    </location>
</feature>
<dbReference type="PANTHER" id="PTHR11406:SF23">
    <property type="entry name" value="PHOSPHOGLYCERATE KINASE 1, CHLOROPLASTIC-RELATED"/>
    <property type="match status" value="1"/>
</dbReference>
<dbReference type="PROSITE" id="PS00111">
    <property type="entry name" value="PGLYCERATE_KINASE"/>
    <property type="match status" value="1"/>
</dbReference>
<gene>
    <name evidence="15" type="ORF">R1flu_024893</name>
</gene>
<dbReference type="FunFam" id="3.40.50.1260:FF:000003">
    <property type="entry name" value="Phosphoglycerate kinase"/>
    <property type="match status" value="1"/>
</dbReference>
<evidence type="ECO:0000256" key="5">
    <source>
        <dbReference type="ARBA" id="ARBA00011245"/>
    </source>
</evidence>
<dbReference type="SUPFAM" id="SSF53748">
    <property type="entry name" value="Phosphoglycerate kinase"/>
    <property type="match status" value="1"/>
</dbReference>
<dbReference type="InterPro" id="IPR036043">
    <property type="entry name" value="Phosphoglycerate_kinase_sf"/>
</dbReference>
<dbReference type="AlphaFoldDB" id="A0ABD1XZ70"/>
<evidence type="ECO:0000256" key="11">
    <source>
        <dbReference type="ARBA" id="ARBA00022842"/>
    </source>
</evidence>
<evidence type="ECO:0000313" key="15">
    <source>
        <dbReference type="EMBL" id="KAL2613201.1"/>
    </source>
</evidence>
<keyword evidence="9 12" id="KW-0418">Kinase</keyword>
<dbReference type="EMBL" id="JBHFFA010000007">
    <property type="protein sequence ID" value="KAL2613201.1"/>
    <property type="molecule type" value="Genomic_DNA"/>
</dbReference>
<keyword evidence="10" id="KW-0067">ATP-binding</keyword>
<comment type="similarity">
    <text evidence="4 12">Belongs to the phosphoglycerate kinase family.</text>
</comment>
<keyword evidence="16" id="KW-1185">Reference proteome</keyword>
<dbReference type="HAMAP" id="MF_00145">
    <property type="entry name" value="Phosphoglyc_kinase"/>
    <property type="match status" value="1"/>
</dbReference>
<name>A0ABD1XZ70_9MARC</name>
<comment type="catalytic activity">
    <reaction evidence="1 12">
        <text>(2R)-3-phosphoglycerate + ATP = (2R)-3-phospho-glyceroyl phosphate + ADP</text>
        <dbReference type="Rhea" id="RHEA:14801"/>
        <dbReference type="ChEBI" id="CHEBI:30616"/>
        <dbReference type="ChEBI" id="CHEBI:57604"/>
        <dbReference type="ChEBI" id="CHEBI:58272"/>
        <dbReference type="ChEBI" id="CHEBI:456216"/>
        <dbReference type="EC" id="2.7.2.3"/>
    </reaction>
</comment>
<dbReference type="GO" id="GO:0005524">
    <property type="term" value="F:ATP binding"/>
    <property type="evidence" value="ECO:0007669"/>
    <property type="project" value="UniProtKB-KW"/>
</dbReference>
<dbReference type="InterPro" id="IPR015824">
    <property type="entry name" value="Phosphoglycerate_kinase_N"/>
</dbReference>